<evidence type="ECO:0000256" key="1">
    <source>
        <dbReference type="ARBA" id="ARBA00001946"/>
    </source>
</evidence>
<reference evidence="12 13" key="1">
    <citation type="submission" date="2018-02" db="EMBL/GenBank/DDBJ databases">
        <title>Comparative genomes isolates from brazilian mangrove.</title>
        <authorList>
            <person name="Araujo J.E."/>
            <person name="Taketani R.G."/>
            <person name="Silva M.C.P."/>
            <person name="Loureco M.V."/>
            <person name="Andreote F.D."/>
        </authorList>
    </citation>
    <scope>NUCLEOTIDE SEQUENCE [LARGE SCALE GENOMIC DNA]</scope>
    <source>
        <strain evidence="12 13">NAP PRIS-MGV</strain>
    </source>
</reference>
<evidence type="ECO:0000256" key="2">
    <source>
        <dbReference type="ARBA" id="ARBA00011955"/>
    </source>
</evidence>
<dbReference type="EC" id="2.7.1.180" evidence="2"/>
<accession>A0A2S8F9I4</accession>
<comment type="caution">
    <text evidence="12">The sequence shown here is derived from an EMBL/GenBank/DDBJ whole genome shotgun (WGS) entry which is preliminary data.</text>
</comment>
<evidence type="ECO:0000256" key="6">
    <source>
        <dbReference type="ARBA" id="ARBA00022723"/>
    </source>
</evidence>
<evidence type="ECO:0000256" key="9">
    <source>
        <dbReference type="ARBA" id="ARBA00031306"/>
    </source>
</evidence>
<evidence type="ECO:0000313" key="12">
    <source>
        <dbReference type="EMBL" id="PQO28828.1"/>
    </source>
</evidence>
<dbReference type="GO" id="GO:0046872">
    <property type="term" value="F:metal ion binding"/>
    <property type="evidence" value="ECO:0007669"/>
    <property type="project" value="UniProtKB-KW"/>
</dbReference>
<dbReference type="OrthoDB" id="195316at2"/>
<feature type="signal peptide" evidence="11">
    <location>
        <begin position="1"/>
        <end position="23"/>
    </location>
</feature>
<gene>
    <name evidence="12" type="ORF">C5Y98_23980</name>
</gene>
<evidence type="ECO:0000256" key="4">
    <source>
        <dbReference type="ARBA" id="ARBA00022630"/>
    </source>
</evidence>
<dbReference type="InterPro" id="IPR024932">
    <property type="entry name" value="ApbE"/>
</dbReference>
<comment type="catalytic activity">
    <reaction evidence="10">
        <text>L-threonyl-[protein] + FAD = FMN-L-threonyl-[protein] + AMP + H(+)</text>
        <dbReference type="Rhea" id="RHEA:36847"/>
        <dbReference type="Rhea" id="RHEA-COMP:11060"/>
        <dbReference type="Rhea" id="RHEA-COMP:11061"/>
        <dbReference type="ChEBI" id="CHEBI:15378"/>
        <dbReference type="ChEBI" id="CHEBI:30013"/>
        <dbReference type="ChEBI" id="CHEBI:57692"/>
        <dbReference type="ChEBI" id="CHEBI:74257"/>
        <dbReference type="ChEBI" id="CHEBI:456215"/>
        <dbReference type="EC" id="2.7.1.180"/>
    </reaction>
</comment>
<evidence type="ECO:0000256" key="11">
    <source>
        <dbReference type="SAM" id="SignalP"/>
    </source>
</evidence>
<keyword evidence="7" id="KW-0274">FAD</keyword>
<dbReference type="Pfam" id="PF02424">
    <property type="entry name" value="ApbE"/>
    <property type="match status" value="1"/>
</dbReference>
<dbReference type="PANTHER" id="PTHR30040:SF2">
    <property type="entry name" value="FAD:PROTEIN FMN TRANSFERASE"/>
    <property type="match status" value="1"/>
</dbReference>
<organism evidence="12 13">
    <name type="scientific">Blastopirellula marina</name>
    <dbReference type="NCBI Taxonomy" id="124"/>
    <lineage>
        <taxon>Bacteria</taxon>
        <taxon>Pseudomonadati</taxon>
        <taxon>Planctomycetota</taxon>
        <taxon>Planctomycetia</taxon>
        <taxon>Pirellulales</taxon>
        <taxon>Pirellulaceae</taxon>
        <taxon>Blastopirellula</taxon>
    </lineage>
</organism>
<dbReference type="Gene3D" id="3.10.520.10">
    <property type="entry name" value="ApbE-like domains"/>
    <property type="match status" value="1"/>
</dbReference>
<keyword evidence="6" id="KW-0479">Metal-binding</keyword>
<dbReference type="AlphaFoldDB" id="A0A2S8F9I4"/>
<evidence type="ECO:0000313" key="13">
    <source>
        <dbReference type="Proteomes" id="UP000239388"/>
    </source>
</evidence>
<feature type="chain" id="PRO_5015621415" description="FAD:protein FMN transferase" evidence="11">
    <location>
        <begin position="24"/>
        <end position="510"/>
    </location>
</feature>
<dbReference type="InterPro" id="IPR014469">
    <property type="entry name" value="DUF2271"/>
</dbReference>
<dbReference type="Pfam" id="PF10029">
    <property type="entry name" value="DUF2271"/>
    <property type="match status" value="1"/>
</dbReference>
<proteinExistence type="predicted"/>
<protein>
    <recommendedName>
        <fullName evidence="3">FAD:protein FMN transferase</fullName>
        <ecNumber evidence="2">2.7.1.180</ecNumber>
    </recommendedName>
    <alternativeName>
        <fullName evidence="9">Flavin transferase</fullName>
    </alternativeName>
</protein>
<evidence type="ECO:0000256" key="8">
    <source>
        <dbReference type="ARBA" id="ARBA00022842"/>
    </source>
</evidence>
<dbReference type="EMBL" id="PUIB01000024">
    <property type="protein sequence ID" value="PQO28828.1"/>
    <property type="molecule type" value="Genomic_DNA"/>
</dbReference>
<dbReference type="SUPFAM" id="SSF143631">
    <property type="entry name" value="ApbE-like"/>
    <property type="match status" value="1"/>
</dbReference>
<keyword evidence="4" id="KW-0285">Flavoprotein</keyword>
<dbReference type="GO" id="GO:0016740">
    <property type="term" value="F:transferase activity"/>
    <property type="evidence" value="ECO:0007669"/>
    <property type="project" value="UniProtKB-KW"/>
</dbReference>
<sequence length="510" mass="56760">MKLLSLICLAMLAVGVGSQFAHAEDFRFQHEHVLGTSLELIVAANNKAEAHQVEQRVLQEIDRQAAIFSRYDAQSELMRWQAGELASTERSPELITVLKRAEHFRRITNGAFDVRCGALTKLWEDAAQQGQVPTDKVRQTLLSQLVHPPYQFSDTNQVVRLDTLAISLDGLAKGYILDAVCSVVQNEFRSVNDFTINIGGDLRKLGDAPLEVSVADPQHTAESARPLEKFVVTQPIAMATSGDYRRYLEIAGRRYSHIFDPRSGLPAGEVCSASVVAEIAMDTDALATALCVLGPAEGIALIENLNATECCLVMRDGRVVRSSGWPLRSQAAPAQLLVMKEDQKNEDTGLWVDFSLMRPQGGRGYRRPYVAIWLEDTDGFPVKTAVLWMQTEQPGPRWHRDLTRWYRNDRLRQVVEETELIGTVSGATRGPGNYDAYFDGTDNAGKPLKPGQYTLCLEVAREHGSYQLIREKIDWGNKPIAKKELKGNAEMDKVSYRFVPAKTEAKTDAS</sequence>
<keyword evidence="5" id="KW-0808">Transferase</keyword>
<dbReference type="InterPro" id="IPR003374">
    <property type="entry name" value="ApbE-like_sf"/>
</dbReference>
<dbReference type="PANTHER" id="PTHR30040">
    <property type="entry name" value="THIAMINE BIOSYNTHESIS LIPOPROTEIN APBE"/>
    <property type="match status" value="1"/>
</dbReference>
<name>A0A2S8F9I4_9BACT</name>
<dbReference type="Proteomes" id="UP000239388">
    <property type="component" value="Unassembled WGS sequence"/>
</dbReference>
<evidence type="ECO:0000256" key="10">
    <source>
        <dbReference type="ARBA" id="ARBA00048540"/>
    </source>
</evidence>
<evidence type="ECO:0000256" key="5">
    <source>
        <dbReference type="ARBA" id="ARBA00022679"/>
    </source>
</evidence>
<dbReference type="RefSeq" id="WP_105358105.1">
    <property type="nucleotide sequence ID" value="NZ_PUIB01000024.1"/>
</dbReference>
<keyword evidence="8" id="KW-0460">Magnesium</keyword>
<keyword evidence="11" id="KW-0732">Signal</keyword>
<comment type="cofactor">
    <cofactor evidence="1">
        <name>Mg(2+)</name>
        <dbReference type="ChEBI" id="CHEBI:18420"/>
    </cofactor>
</comment>
<evidence type="ECO:0000256" key="7">
    <source>
        <dbReference type="ARBA" id="ARBA00022827"/>
    </source>
</evidence>
<evidence type="ECO:0000256" key="3">
    <source>
        <dbReference type="ARBA" id="ARBA00016337"/>
    </source>
</evidence>
<dbReference type="Gene3D" id="2.60.40.4070">
    <property type="match status" value="1"/>
</dbReference>